<proteinExistence type="predicted"/>
<accession>A0A816ZX52</accession>
<organism evidence="1">
    <name type="scientific">Brassica napus</name>
    <name type="common">Rape</name>
    <dbReference type="NCBI Taxonomy" id="3708"/>
    <lineage>
        <taxon>Eukaryota</taxon>
        <taxon>Viridiplantae</taxon>
        <taxon>Streptophyta</taxon>
        <taxon>Embryophyta</taxon>
        <taxon>Tracheophyta</taxon>
        <taxon>Spermatophyta</taxon>
        <taxon>Magnoliopsida</taxon>
        <taxon>eudicotyledons</taxon>
        <taxon>Gunneridae</taxon>
        <taxon>Pentapetalae</taxon>
        <taxon>rosids</taxon>
        <taxon>malvids</taxon>
        <taxon>Brassicales</taxon>
        <taxon>Brassicaceae</taxon>
        <taxon>Brassiceae</taxon>
        <taxon>Brassica</taxon>
    </lineage>
</organism>
<dbReference type="AlphaFoldDB" id="A0A816ZX52"/>
<protein>
    <submittedName>
        <fullName evidence="1">(rape) hypothetical protein</fullName>
    </submittedName>
</protein>
<gene>
    <name evidence="1" type="ORF">DARMORV10_A08P10730.1</name>
</gene>
<evidence type="ECO:0000313" key="1">
    <source>
        <dbReference type="EMBL" id="CAF2229368.1"/>
    </source>
</evidence>
<sequence>KEKNFTKFRKLNDLTEKKSIPKIPLKTTYRHRPTIKGLSFFV</sequence>
<name>A0A816ZX52_BRANA</name>
<feature type="non-terminal residue" evidence="1">
    <location>
        <position position="1"/>
    </location>
</feature>
<dbReference type="EMBL" id="HG994362">
    <property type="protein sequence ID" value="CAF2229368.1"/>
    <property type="molecule type" value="Genomic_DNA"/>
</dbReference>
<dbReference type="Proteomes" id="UP001295469">
    <property type="component" value="Chromosome A08"/>
</dbReference>
<reference evidence="1" key="1">
    <citation type="submission" date="2021-01" db="EMBL/GenBank/DDBJ databases">
        <authorList>
            <consortium name="Genoscope - CEA"/>
            <person name="William W."/>
        </authorList>
    </citation>
    <scope>NUCLEOTIDE SEQUENCE</scope>
</reference>